<evidence type="ECO:0000256" key="1">
    <source>
        <dbReference type="SAM" id="Phobius"/>
    </source>
</evidence>
<dbReference type="Proteomes" id="UP000179184">
    <property type="component" value="Unassembled WGS sequence"/>
</dbReference>
<dbReference type="InterPro" id="IPR045584">
    <property type="entry name" value="Pilin-like"/>
</dbReference>
<keyword evidence="1" id="KW-0472">Membrane</keyword>
<sequence>MIQIDTNKKVVQNSKKGFTLLELLITIAILAILISMVVFLLNPAEILRKSRDAQRLSDMTTLRAALGLYVVSTNQPKLDNAVNSDTYCAGGTGSDLIWVSYPSDSPGAVITDLPPVGSAFVAFKQVSNTDIYKVDGSGWIPTPLDSIKGGAPISNLPVDPVNRVNSVSNITNLDLIYRYACRTGLASTKPHTFEINGRLESEFYGESGEDDKAAKDGGNNAKLFEVGSNLTILPDTNDF</sequence>
<keyword evidence="1" id="KW-0812">Transmembrane</keyword>
<dbReference type="InterPro" id="IPR012902">
    <property type="entry name" value="N_methyl_site"/>
</dbReference>
<name>A0A1F5BG58_9BACT</name>
<reference evidence="2 3" key="1">
    <citation type="journal article" date="2016" name="Nat. Commun.">
        <title>Thousands of microbial genomes shed light on interconnected biogeochemical processes in an aquifer system.</title>
        <authorList>
            <person name="Anantharaman K."/>
            <person name="Brown C.T."/>
            <person name="Hug L.A."/>
            <person name="Sharon I."/>
            <person name="Castelle C.J."/>
            <person name="Probst A.J."/>
            <person name="Thomas B.C."/>
            <person name="Singh A."/>
            <person name="Wilkins M.J."/>
            <person name="Karaoz U."/>
            <person name="Brodie E.L."/>
            <person name="Williams K.H."/>
            <person name="Hubbard S.S."/>
            <person name="Banfield J.F."/>
        </authorList>
    </citation>
    <scope>NUCLEOTIDE SEQUENCE [LARGE SCALE GENOMIC DNA]</scope>
</reference>
<evidence type="ECO:0000313" key="2">
    <source>
        <dbReference type="EMBL" id="OGD29584.1"/>
    </source>
</evidence>
<dbReference type="Pfam" id="PF07963">
    <property type="entry name" value="N_methyl"/>
    <property type="match status" value="1"/>
</dbReference>
<dbReference type="NCBIfam" id="TIGR02532">
    <property type="entry name" value="IV_pilin_GFxxxE"/>
    <property type="match status" value="1"/>
</dbReference>
<keyword evidence="1" id="KW-1133">Transmembrane helix</keyword>
<dbReference type="PROSITE" id="PS00409">
    <property type="entry name" value="PROKAR_NTER_METHYL"/>
    <property type="match status" value="1"/>
</dbReference>
<feature type="transmembrane region" description="Helical" evidence="1">
    <location>
        <begin position="20"/>
        <end position="41"/>
    </location>
</feature>
<dbReference type="AlphaFoldDB" id="A0A1F5BG58"/>
<evidence type="ECO:0000313" key="3">
    <source>
        <dbReference type="Proteomes" id="UP000179184"/>
    </source>
</evidence>
<evidence type="ECO:0008006" key="4">
    <source>
        <dbReference type="Google" id="ProtNLM"/>
    </source>
</evidence>
<accession>A0A1F5BG58</accession>
<proteinExistence type="predicted"/>
<organism evidence="2 3">
    <name type="scientific">Candidatus Azambacteria bacterium RIFCSPHIGHO2_02_46_12</name>
    <dbReference type="NCBI Taxonomy" id="1797295"/>
    <lineage>
        <taxon>Bacteria</taxon>
        <taxon>Candidatus Azamiibacteriota</taxon>
    </lineage>
</organism>
<dbReference type="EMBL" id="MEYN01000046">
    <property type="protein sequence ID" value="OGD29584.1"/>
    <property type="molecule type" value="Genomic_DNA"/>
</dbReference>
<dbReference type="Gene3D" id="3.30.700.10">
    <property type="entry name" value="Glycoprotein, Type 4 Pilin"/>
    <property type="match status" value="1"/>
</dbReference>
<comment type="caution">
    <text evidence="2">The sequence shown here is derived from an EMBL/GenBank/DDBJ whole genome shotgun (WGS) entry which is preliminary data.</text>
</comment>
<protein>
    <recommendedName>
        <fullName evidence="4">Type II secretion system protein GspG C-terminal domain-containing protein</fullName>
    </recommendedName>
</protein>
<gene>
    <name evidence="2" type="ORF">A2W60_00775</name>
</gene>
<dbReference type="SUPFAM" id="SSF54523">
    <property type="entry name" value="Pili subunits"/>
    <property type="match status" value="1"/>
</dbReference>